<name>A0A183B305_9TREM</name>
<dbReference type="SUPFAM" id="SSF52799">
    <property type="entry name" value="(Phosphotyrosine protein) phosphatases II"/>
    <property type="match status" value="1"/>
</dbReference>
<gene>
    <name evidence="3" type="ORF">ECPE_LOCUS13590</name>
</gene>
<dbReference type="Proteomes" id="UP000272942">
    <property type="component" value="Unassembled WGS sequence"/>
</dbReference>
<feature type="domain" description="Myotubularin phosphatase" evidence="2">
    <location>
        <begin position="1"/>
        <end position="315"/>
    </location>
</feature>
<evidence type="ECO:0000313" key="4">
    <source>
        <dbReference type="Proteomes" id="UP000272942"/>
    </source>
</evidence>
<dbReference type="GO" id="GO:0016020">
    <property type="term" value="C:membrane"/>
    <property type="evidence" value="ECO:0007669"/>
    <property type="project" value="TreeGrafter"/>
</dbReference>
<dbReference type="InterPro" id="IPR010569">
    <property type="entry name" value="Myotubularin-like_Pase_dom"/>
</dbReference>
<protein>
    <submittedName>
        <fullName evidence="5">Myotubularin phosphatase domain-containing protein</fullName>
    </submittedName>
</protein>
<comment type="similarity">
    <text evidence="1">Belongs to the protein-tyrosine phosphatase family. Non-receptor class myotubularin subfamily.</text>
</comment>
<accession>A0A183B305</accession>
<evidence type="ECO:0000313" key="3">
    <source>
        <dbReference type="EMBL" id="VDP90862.1"/>
    </source>
</evidence>
<evidence type="ECO:0000256" key="1">
    <source>
        <dbReference type="ARBA" id="ARBA00007471"/>
    </source>
</evidence>
<evidence type="ECO:0000259" key="2">
    <source>
        <dbReference type="PROSITE" id="PS51339"/>
    </source>
</evidence>
<reference evidence="3 4" key="2">
    <citation type="submission" date="2018-11" db="EMBL/GenBank/DDBJ databases">
        <authorList>
            <consortium name="Pathogen Informatics"/>
        </authorList>
    </citation>
    <scope>NUCLEOTIDE SEQUENCE [LARGE SCALE GENOMIC DNA]</scope>
    <source>
        <strain evidence="3 4">Egypt</strain>
    </source>
</reference>
<sequence length="315" mass="35121">MRQYFDGYRFPVVSYYHTNHPTENHNKVNTSVGADNDSDEEIVKKNKINIKRTHGATSVSVRLLRSGQFHASLPLDSFLNSYITKPVAGSMRSRRFRLLRVVRIRLHETDMDTIRTSPDSFLPIEAEPTGQVSGLMSQLCLDDSVSLPTGSSSTPGSTSRTSWYIPLTLGPPTASGSASFTGTVIVLTGPGSGRTWQPLLTSLTQASYHHYRIVAGSSSSPFFAHFCRGLYVFSVYIDLLILCPATRTLSGFEDLIEREWVRYGYPFAPDPPDWHDSSVVEDYDAGATFALFLDCVHQMLYQYPTEFAFTECTNA</sequence>
<reference evidence="5" key="1">
    <citation type="submission" date="2016-06" db="UniProtKB">
        <authorList>
            <consortium name="WormBaseParasite"/>
        </authorList>
    </citation>
    <scope>IDENTIFICATION</scope>
</reference>
<organism evidence="5">
    <name type="scientific">Echinostoma caproni</name>
    <dbReference type="NCBI Taxonomy" id="27848"/>
    <lineage>
        <taxon>Eukaryota</taxon>
        <taxon>Metazoa</taxon>
        <taxon>Spiralia</taxon>
        <taxon>Lophotrochozoa</taxon>
        <taxon>Platyhelminthes</taxon>
        <taxon>Trematoda</taxon>
        <taxon>Digenea</taxon>
        <taxon>Plagiorchiida</taxon>
        <taxon>Echinostomata</taxon>
        <taxon>Echinostomatoidea</taxon>
        <taxon>Echinostomatidae</taxon>
        <taxon>Echinostoma</taxon>
    </lineage>
</organism>
<dbReference type="PANTHER" id="PTHR10807:SF110">
    <property type="entry name" value="FI17948P1"/>
    <property type="match status" value="1"/>
</dbReference>
<dbReference type="Pfam" id="PF06602">
    <property type="entry name" value="Myotub-related"/>
    <property type="match status" value="1"/>
</dbReference>
<dbReference type="AlphaFoldDB" id="A0A183B305"/>
<dbReference type="WBParaSite" id="ECPE_0001362901-mRNA-1">
    <property type="protein sequence ID" value="ECPE_0001362901-mRNA-1"/>
    <property type="gene ID" value="ECPE_0001362901"/>
</dbReference>
<dbReference type="EMBL" id="UZAN01055476">
    <property type="protein sequence ID" value="VDP90862.1"/>
    <property type="molecule type" value="Genomic_DNA"/>
</dbReference>
<dbReference type="InterPro" id="IPR029021">
    <property type="entry name" value="Prot-tyrosine_phosphatase-like"/>
</dbReference>
<dbReference type="PROSITE" id="PS51339">
    <property type="entry name" value="PPASE_MYOTUBULARIN"/>
    <property type="match status" value="1"/>
</dbReference>
<dbReference type="OrthoDB" id="271628at2759"/>
<dbReference type="GO" id="GO:0046856">
    <property type="term" value="P:phosphatidylinositol dephosphorylation"/>
    <property type="evidence" value="ECO:0007669"/>
    <property type="project" value="TreeGrafter"/>
</dbReference>
<dbReference type="GO" id="GO:0005737">
    <property type="term" value="C:cytoplasm"/>
    <property type="evidence" value="ECO:0007669"/>
    <property type="project" value="TreeGrafter"/>
</dbReference>
<proteinExistence type="inferred from homology"/>
<dbReference type="InterPro" id="IPR030564">
    <property type="entry name" value="Myotubularin"/>
</dbReference>
<keyword evidence="4" id="KW-1185">Reference proteome</keyword>
<evidence type="ECO:0000313" key="5">
    <source>
        <dbReference type="WBParaSite" id="ECPE_0001362901-mRNA-1"/>
    </source>
</evidence>
<dbReference type="PANTHER" id="PTHR10807">
    <property type="entry name" value="MYOTUBULARIN-RELATED"/>
    <property type="match status" value="1"/>
</dbReference>